<dbReference type="AlphaFoldDB" id="A0A4Z1SSX6"/>
<protein>
    <submittedName>
        <fullName evidence="2">ABC transporter family protein</fullName>
    </submittedName>
</protein>
<dbReference type="GO" id="GO:0016020">
    <property type="term" value="C:membrane"/>
    <property type="evidence" value="ECO:0007669"/>
    <property type="project" value="InterPro"/>
</dbReference>
<dbReference type="GO" id="GO:0016887">
    <property type="term" value="F:ATP hydrolysis activity"/>
    <property type="evidence" value="ECO:0007669"/>
    <property type="project" value="InterPro"/>
</dbReference>
<feature type="domain" description="ATPase AAA-type core" evidence="1">
    <location>
        <begin position="4"/>
        <end position="46"/>
    </location>
</feature>
<dbReference type="InterPro" id="IPR026082">
    <property type="entry name" value="ABCA"/>
</dbReference>
<accession>A0A4Z1SSX6</accession>
<dbReference type="PANTHER" id="PTHR19229">
    <property type="entry name" value="ATP-BINDING CASSETTE TRANSPORTER SUBFAMILY A ABCA"/>
    <property type="match status" value="1"/>
</dbReference>
<name>A0A4Z1SSX6_GIAMU</name>
<evidence type="ECO:0000313" key="2">
    <source>
        <dbReference type="EMBL" id="TNJ28095.1"/>
    </source>
</evidence>
<dbReference type="EMBL" id="VDLU01000002">
    <property type="protein sequence ID" value="TNJ28095.1"/>
    <property type="molecule type" value="Genomic_DNA"/>
</dbReference>
<dbReference type="VEuPathDB" id="GiardiaDB:GMRT_15159"/>
<reference evidence="2 3" key="1">
    <citation type="submission" date="2019-05" db="EMBL/GenBank/DDBJ databases">
        <title>The compact genome of Giardia muris reveals important steps in the evolution of intestinal protozoan parasites.</title>
        <authorList>
            <person name="Xu F."/>
            <person name="Jimenez-Gonzalez A."/>
            <person name="Einarsson E."/>
            <person name="Astvaldsson A."/>
            <person name="Peirasmaki D."/>
            <person name="Eckmann L."/>
            <person name="Andersson J.O."/>
            <person name="Svard S.G."/>
            <person name="Jerlstrom-Hultqvist J."/>
        </authorList>
    </citation>
    <scope>NUCLEOTIDE SEQUENCE [LARGE SCALE GENOMIC DNA]</scope>
    <source>
        <strain evidence="2 3">Roberts-Thomson</strain>
    </source>
</reference>
<comment type="caution">
    <text evidence="2">The sequence shown here is derived from an EMBL/GenBank/DDBJ whole genome shotgun (WGS) entry which is preliminary data.</text>
</comment>
<evidence type="ECO:0000313" key="3">
    <source>
        <dbReference type="Proteomes" id="UP000315496"/>
    </source>
</evidence>
<dbReference type="Gene3D" id="3.40.50.300">
    <property type="entry name" value="P-loop containing nucleotide triphosphate hydrolases"/>
    <property type="match status" value="1"/>
</dbReference>
<dbReference type="SUPFAM" id="SSF52540">
    <property type="entry name" value="P-loop containing nucleoside triphosphate hydrolases"/>
    <property type="match status" value="1"/>
</dbReference>
<sequence>MDPQRVIFLDEPTTGLDPVTKRAVWRTIEEAKQGKTIILTTHSMEEADALAQRIGIMVAGQLRCIGTREHLKTRFGSGFRLQVIHKTTFATSLDRLVFCAAPESRLHRRELLPSDPEQTRSFFIIPPGNPISYLYDAMSREKNREGSFVLEFGVSFTSLEEVFLMVAGMVEPFPKGINFT</sequence>
<dbReference type="InterPro" id="IPR027417">
    <property type="entry name" value="P-loop_NTPase"/>
</dbReference>
<proteinExistence type="predicted"/>
<dbReference type="GO" id="GO:0140359">
    <property type="term" value="F:ABC-type transporter activity"/>
    <property type="evidence" value="ECO:0007669"/>
    <property type="project" value="InterPro"/>
</dbReference>
<evidence type="ECO:0000259" key="1">
    <source>
        <dbReference type="Pfam" id="PF13304"/>
    </source>
</evidence>
<dbReference type="Pfam" id="PF13304">
    <property type="entry name" value="AAA_21"/>
    <property type="match status" value="1"/>
</dbReference>
<dbReference type="InterPro" id="IPR003959">
    <property type="entry name" value="ATPase_AAA_core"/>
</dbReference>
<keyword evidence="3" id="KW-1185">Reference proteome</keyword>
<dbReference type="GO" id="GO:0005524">
    <property type="term" value="F:ATP binding"/>
    <property type="evidence" value="ECO:0007669"/>
    <property type="project" value="InterPro"/>
</dbReference>
<dbReference type="OrthoDB" id="8061355at2759"/>
<organism evidence="2 3">
    <name type="scientific">Giardia muris</name>
    <dbReference type="NCBI Taxonomy" id="5742"/>
    <lineage>
        <taxon>Eukaryota</taxon>
        <taxon>Metamonada</taxon>
        <taxon>Diplomonadida</taxon>
        <taxon>Hexamitidae</taxon>
        <taxon>Giardiinae</taxon>
        <taxon>Giardia</taxon>
    </lineage>
</organism>
<gene>
    <name evidence="2" type="ORF">GMRT_15159</name>
</gene>
<dbReference type="Proteomes" id="UP000315496">
    <property type="component" value="Chromosome 2"/>
</dbReference>